<accession>A0A8J5JM00</accession>
<evidence type="ECO:0000313" key="2">
    <source>
        <dbReference type="Proteomes" id="UP000747542"/>
    </source>
</evidence>
<dbReference type="Proteomes" id="UP000747542">
    <property type="component" value="Unassembled WGS sequence"/>
</dbReference>
<keyword evidence="2" id="KW-1185">Reference proteome</keyword>
<reference evidence="1" key="1">
    <citation type="journal article" date="2021" name="Sci. Adv.">
        <title>The American lobster genome reveals insights on longevity, neural, and immune adaptations.</title>
        <authorList>
            <person name="Polinski J.M."/>
            <person name="Zimin A.V."/>
            <person name="Clark K.F."/>
            <person name="Kohn A.B."/>
            <person name="Sadowski N."/>
            <person name="Timp W."/>
            <person name="Ptitsyn A."/>
            <person name="Khanna P."/>
            <person name="Romanova D.Y."/>
            <person name="Williams P."/>
            <person name="Greenwood S.J."/>
            <person name="Moroz L.L."/>
            <person name="Walt D.R."/>
            <person name="Bodnar A.G."/>
        </authorList>
    </citation>
    <scope>NUCLEOTIDE SEQUENCE</scope>
    <source>
        <strain evidence="1">GMGI-L3</strain>
    </source>
</reference>
<gene>
    <name evidence="1" type="ORF">Hamer_G014841</name>
</gene>
<proteinExistence type="predicted"/>
<protein>
    <submittedName>
        <fullName evidence="1">Uncharacterized protein</fullName>
    </submittedName>
</protein>
<sequence>MEWDEENSEKRQRKQHLHVHNINTELGYSVLKFSLAAVIHGIQFHSASPARRCVEGGLFGQKSWACVLIPLLFMKNVSVLRSCGDDVWLAWEARSFWQAWCPSSWWYGSLGNTDDNGTIVPLHSLIGHQGSIFSVNFVMTRKITTTLMTEV</sequence>
<comment type="caution">
    <text evidence="1">The sequence shown here is derived from an EMBL/GenBank/DDBJ whole genome shotgun (WGS) entry which is preliminary data.</text>
</comment>
<organism evidence="1 2">
    <name type="scientific">Homarus americanus</name>
    <name type="common">American lobster</name>
    <dbReference type="NCBI Taxonomy" id="6706"/>
    <lineage>
        <taxon>Eukaryota</taxon>
        <taxon>Metazoa</taxon>
        <taxon>Ecdysozoa</taxon>
        <taxon>Arthropoda</taxon>
        <taxon>Crustacea</taxon>
        <taxon>Multicrustacea</taxon>
        <taxon>Malacostraca</taxon>
        <taxon>Eumalacostraca</taxon>
        <taxon>Eucarida</taxon>
        <taxon>Decapoda</taxon>
        <taxon>Pleocyemata</taxon>
        <taxon>Astacidea</taxon>
        <taxon>Nephropoidea</taxon>
        <taxon>Nephropidae</taxon>
        <taxon>Homarus</taxon>
    </lineage>
</organism>
<evidence type="ECO:0000313" key="1">
    <source>
        <dbReference type="EMBL" id="KAG7157975.1"/>
    </source>
</evidence>
<dbReference type="EMBL" id="JAHLQT010035946">
    <property type="protein sequence ID" value="KAG7157975.1"/>
    <property type="molecule type" value="Genomic_DNA"/>
</dbReference>
<dbReference type="AlphaFoldDB" id="A0A8J5JM00"/>
<name>A0A8J5JM00_HOMAM</name>